<comment type="caution">
    <text evidence="1">The sequence shown here is derived from an EMBL/GenBank/DDBJ whole genome shotgun (WGS) entry which is preliminary data.</text>
</comment>
<keyword evidence="2" id="KW-1185">Reference proteome</keyword>
<protein>
    <submittedName>
        <fullName evidence="1">Uncharacterized protein</fullName>
    </submittedName>
</protein>
<sequence length="82" mass="8395">MSSSKSSPKSSLRETAGCLIPAREEDFIFACLTTESFSVEPLETAVLVSTAEVVVPAAEAAGKACASARADGDVGVGEFIVE</sequence>
<dbReference type="AlphaFoldDB" id="A0AAD9G2B5"/>
<gene>
    <name evidence="1" type="ORF">P3T76_013998</name>
</gene>
<organism evidence="1 2">
    <name type="scientific">Phytophthora citrophthora</name>
    <dbReference type="NCBI Taxonomy" id="4793"/>
    <lineage>
        <taxon>Eukaryota</taxon>
        <taxon>Sar</taxon>
        <taxon>Stramenopiles</taxon>
        <taxon>Oomycota</taxon>
        <taxon>Peronosporomycetes</taxon>
        <taxon>Peronosporales</taxon>
        <taxon>Peronosporaceae</taxon>
        <taxon>Phytophthora</taxon>
    </lineage>
</organism>
<dbReference type="Proteomes" id="UP001259832">
    <property type="component" value="Unassembled WGS sequence"/>
</dbReference>
<proteinExistence type="predicted"/>
<evidence type="ECO:0000313" key="2">
    <source>
        <dbReference type="Proteomes" id="UP001259832"/>
    </source>
</evidence>
<dbReference type="EMBL" id="JASMQC010000038">
    <property type="protein sequence ID" value="KAK1930677.1"/>
    <property type="molecule type" value="Genomic_DNA"/>
</dbReference>
<name>A0AAD9G2B5_9STRA</name>
<accession>A0AAD9G2B5</accession>
<evidence type="ECO:0000313" key="1">
    <source>
        <dbReference type="EMBL" id="KAK1930677.1"/>
    </source>
</evidence>
<reference evidence="1" key="1">
    <citation type="submission" date="2023-08" db="EMBL/GenBank/DDBJ databases">
        <title>Reference Genome Resource for the Citrus Pathogen Phytophthora citrophthora.</title>
        <authorList>
            <person name="Moller H."/>
            <person name="Coetzee B."/>
            <person name="Rose L.J."/>
            <person name="Van Niekerk J.M."/>
        </authorList>
    </citation>
    <scope>NUCLEOTIDE SEQUENCE</scope>
    <source>
        <strain evidence="1">STE-U-9442</strain>
    </source>
</reference>